<keyword evidence="2 4" id="KW-0808">Transferase</keyword>
<comment type="catalytic activity">
    <reaction evidence="4">
        <text>N(1)-(5-phospho-beta-D-ribosyl)glycinamide + (6R)-10-formyltetrahydrofolate = N(2)-formyl-N(1)-(5-phospho-beta-D-ribosyl)glycinamide + (6S)-5,6,7,8-tetrahydrofolate + H(+)</text>
        <dbReference type="Rhea" id="RHEA:15053"/>
        <dbReference type="ChEBI" id="CHEBI:15378"/>
        <dbReference type="ChEBI" id="CHEBI:57453"/>
        <dbReference type="ChEBI" id="CHEBI:143788"/>
        <dbReference type="ChEBI" id="CHEBI:147286"/>
        <dbReference type="ChEBI" id="CHEBI:195366"/>
        <dbReference type="EC" id="2.1.2.2"/>
    </reaction>
</comment>
<dbReference type="SUPFAM" id="SSF53328">
    <property type="entry name" value="Formyltransferase"/>
    <property type="match status" value="1"/>
</dbReference>
<dbReference type="PANTHER" id="PTHR43369:SF2">
    <property type="entry name" value="PHOSPHORIBOSYLGLYCINAMIDE FORMYLTRANSFERASE"/>
    <property type="match status" value="1"/>
</dbReference>
<reference evidence="6 7" key="1">
    <citation type="journal article" date="2015" name="Genome Announc.">
        <title>Expanding the biotechnology potential of lactobacilli through comparative genomics of 213 strains and associated genera.</title>
        <authorList>
            <person name="Sun Z."/>
            <person name="Harris H.M."/>
            <person name="McCann A."/>
            <person name="Guo C."/>
            <person name="Argimon S."/>
            <person name="Zhang W."/>
            <person name="Yang X."/>
            <person name="Jeffery I.B."/>
            <person name="Cooney J.C."/>
            <person name="Kagawa T.F."/>
            <person name="Liu W."/>
            <person name="Song Y."/>
            <person name="Salvetti E."/>
            <person name="Wrobel A."/>
            <person name="Rasinkangas P."/>
            <person name="Parkhill J."/>
            <person name="Rea M.C."/>
            <person name="O'Sullivan O."/>
            <person name="Ritari J."/>
            <person name="Douillard F.P."/>
            <person name="Paul Ross R."/>
            <person name="Yang R."/>
            <person name="Briner A.E."/>
            <person name="Felis G.E."/>
            <person name="de Vos W.M."/>
            <person name="Barrangou R."/>
            <person name="Klaenhammer T.R."/>
            <person name="Caufield P.W."/>
            <person name="Cui Y."/>
            <person name="Zhang H."/>
            <person name="O'Toole P.W."/>
        </authorList>
    </citation>
    <scope>NUCLEOTIDE SEQUENCE [LARGE SCALE GENOMIC DNA]</scope>
    <source>
        <strain evidence="6 7">DSM 19906</strain>
    </source>
</reference>
<dbReference type="EC" id="2.1.2.2" evidence="4"/>
<comment type="caution">
    <text evidence="6">The sequence shown here is derived from an EMBL/GenBank/DDBJ whole genome shotgun (WGS) entry which is preliminary data.</text>
</comment>
<evidence type="ECO:0000256" key="4">
    <source>
        <dbReference type="HAMAP-Rule" id="MF_01930"/>
    </source>
</evidence>
<feature type="binding site" evidence="4">
    <location>
        <position position="70"/>
    </location>
    <ligand>
        <name>(6R)-10-formyltetrahydrofolate</name>
        <dbReference type="ChEBI" id="CHEBI:195366"/>
    </ligand>
</feature>
<evidence type="ECO:0000256" key="3">
    <source>
        <dbReference type="ARBA" id="ARBA00022755"/>
    </source>
</evidence>
<sequence>MMKPDVKNIAIFASGEGTNFTALTDYFRREKLPLNVKLLVCDHAKVHVLDRAAKASVPTFIVHFKDYPNKAAAEKVIADKLAAEKIDFIILAGYMRIIGPTLLAKYEGKIVNIHPALLPNFPGRHGIEDAYEAEVDTTGVTIHWVDSGIDSGKIIAQREVPIRRDDRLSDLEARIHATEHKLYPEVIKQLLERGEI</sequence>
<accession>A0A0R1NV76</accession>
<evidence type="ECO:0000313" key="7">
    <source>
        <dbReference type="Proteomes" id="UP000051439"/>
    </source>
</evidence>
<keyword evidence="3 4" id="KW-0658">Purine biosynthesis</keyword>
<feature type="domain" description="Formyl transferase N-terminal" evidence="5">
    <location>
        <begin position="7"/>
        <end position="187"/>
    </location>
</feature>
<keyword evidence="7" id="KW-1185">Reference proteome</keyword>
<comment type="similarity">
    <text evidence="4">Belongs to the GART family.</text>
</comment>
<organism evidence="6 7">
    <name type="scientific">Lentilactobacillus kisonensis DSM 19906 = JCM 15041</name>
    <dbReference type="NCBI Taxonomy" id="1423766"/>
    <lineage>
        <taxon>Bacteria</taxon>
        <taxon>Bacillati</taxon>
        <taxon>Bacillota</taxon>
        <taxon>Bacilli</taxon>
        <taxon>Lactobacillales</taxon>
        <taxon>Lactobacillaceae</taxon>
        <taxon>Lentilactobacillus</taxon>
    </lineage>
</organism>
<evidence type="ECO:0000313" key="6">
    <source>
        <dbReference type="EMBL" id="KRL21466.1"/>
    </source>
</evidence>
<dbReference type="Pfam" id="PF00551">
    <property type="entry name" value="Formyl_trans_N"/>
    <property type="match status" value="1"/>
</dbReference>
<evidence type="ECO:0000259" key="5">
    <source>
        <dbReference type="Pfam" id="PF00551"/>
    </source>
</evidence>
<dbReference type="Gene3D" id="3.40.50.170">
    <property type="entry name" value="Formyl transferase, N-terminal domain"/>
    <property type="match status" value="1"/>
</dbReference>
<evidence type="ECO:0000256" key="1">
    <source>
        <dbReference type="ARBA" id="ARBA00005054"/>
    </source>
</evidence>
<dbReference type="GO" id="GO:0004644">
    <property type="term" value="F:phosphoribosylglycinamide formyltransferase activity"/>
    <property type="evidence" value="ECO:0007669"/>
    <property type="project" value="UniProtKB-UniRule"/>
</dbReference>
<feature type="active site" description="Proton donor" evidence="4">
    <location>
        <position position="114"/>
    </location>
</feature>
<comment type="pathway">
    <text evidence="1 4">Purine metabolism; IMP biosynthesis via de novo pathway; N(2)-formyl-N(1)-(5-phospho-D-ribosyl)glycinamide from N(1)-(5-phospho-D-ribosyl)glycinamide (10-formyl THF route): step 1/1.</text>
</comment>
<dbReference type="NCBIfam" id="TIGR00639">
    <property type="entry name" value="PurN"/>
    <property type="match status" value="1"/>
</dbReference>
<dbReference type="PATRIC" id="fig|1423766.4.peg.819"/>
<name>A0A0R1NV76_9LACO</name>
<feature type="binding site" evidence="4">
    <location>
        <begin position="17"/>
        <end position="19"/>
    </location>
    <ligand>
        <name>N(1)-(5-phospho-beta-D-ribosyl)glycinamide</name>
        <dbReference type="ChEBI" id="CHEBI:143788"/>
    </ligand>
</feature>
<dbReference type="HAMAP" id="MF_01930">
    <property type="entry name" value="PurN"/>
    <property type="match status" value="1"/>
</dbReference>
<dbReference type="InterPro" id="IPR002376">
    <property type="entry name" value="Formyl_transf_N"/>
</dbReference>
<gene>
    <name evidence="4" type="primary">purN</name>
    <name evidence="6" type="ORF">FC98_GL000801</name>
</gene>
<dbReference type="UniPathway" id="UPA00074">
    <property type="reaction ID" value="UER00126"/>
</dbReference>
<proteinExistence type="inferred from homology"/>
<feature type="binding site" evidence="4">
    <location>
        <begin position="95"/>
        <end position="98"/>
    </location>
    <ligand>
        <name>(6R)-10-formyltetrahydrofolate</name>
        <dbReference type="ChEBI" id="CHEBI:195366"/>
    </ligand>
</feature>
<evidence type="ECO:0000256" key="2">
    <source>
        <dbReference type="ARBA" id="ARBA00022679"/>
    </source>
</evidence>
<dbReference type="CDD" id="cd08645">
    <property type="entry name" value="FMT_core_GART"/>
    <property type="match status" value="1"/>
</dbReference>
<dbReference type="GO" id="GO:0005829">
    <property type="term" value="C:cytosol"/>
    <property type="evidence" value="ECO:0007669"/>
    <property type="project" value="TreeGrafter"/>
</dbReference>
<dbReference type="EMBL" id="AZEB01000015">
    <property type="protein sequence ID" value="KRL21466.1"/>
    <property type="molecule type" value="Genomic_DNA"/>
</dbReference>
<dbReference type="InterPro" id="IPR036477">
    <property type="entry name" value="Formyl_transf_N_sf"/>
</dbReference>
<dbReference type="InterPro" id="IPR004607">
    <property type="entry name" value="GART"/>
</dbReference>
<dbReference type="AlphaFoldDB" id="A0A0R1NV76"/>
<dbReference type="GO" id="GO:0006189">
    <property type="term" value="P:'de novo' IMP biosynthetic process"/>
    <property type="evidence" value="ECO:0007669"/>
    <property type="project" value="UniProtKB-UniRule"/>
</dbReference>
<feature type="site" description="Raises pKa of active site His" evidence="4">
    <location>
        <position position="150"/>
    </location>
</feature>
<comment type="function">
    <text evidence="4">Catalyzes the transfer of a formyl group from 10-formyltetrahydrofolate to 5-phospho-ribosyl-glycinamide (GAR), producing 5-phospho-ribosyl-N-formylglycinamide (FGAR) and tetrahydrofolate.</text>
</comment>
<dbReference type="PANTHER" id="PTHR43369">
    <property type="entry name" value="PHOSPHORIBOSYLGLYCINAMIDE FORMYLTRANSFERASE"/>
    <property type="match status" value="1"/>
</dbReference>
<feature type="binding site" evidence="4">
    <location>
        <position position="112"/>
    </location>
    <ligand>
        <name>(6R)-10-formyltetrahydrofolate</name>
        <dbReference type="ChEBI" id="CHEBI:195366"/>
    </ligand>
</feature>
<dbReference type="Proteomes" id="UP000051439">
    <property type="component" value="Unassembled WGS sequence"/>
</dbReference>
<protein>
    <recommendedName>
        <fullName evidence="4">Phosphoribosylglycinamide formyltransferase</fullName>
        <ecNumber evidence="4">2.1.2.2</ecNumber>
    </recommendedName>
    <alternativeName>
        <fullName evidence="4">5'-phosphoribosylglycinamide transformylase</fullName>
    </alternativeName>
    <alternativeName>
        <fullName evidence="4">GAR transformylase</fullName>
        <shortName evidence="4">GART</shortName>
    </alternativeName>
</protein>